<dbReference type="PROSITE" id="PS51257">
    <property type="entry name" value="PROKAR_LIPOPROTEIN"/>
    <property type="match status" value="1"/>
</dbReference>
<evidence type="ECO:0000313" key="3">
    <source>
        <dbReference type="Proteomes" id="UP000253940"/>
    </source>
</evidence>
<protein>
    <submittedName>
        <fullName evidence="2">DUF2807 domain-containing protein</fullName>
    </submittedName>
</protein>
<accession>A0A345P4N2</accession>
<dbReference type="RefSeq" id="WP_114898351.1">
    <property type="nucleotide sequence ID" value="NZ_CP031222.1"/>
</dbReference>
<dbReference type="Pfam" id="PF10988">
    <property type="entry name" value="DUF2807"/>
    <property type="match status" value="1"/>
</dbReference>
<organism evidence="2 3">
    <name type="scientific">Aquirhabdus parva</name>
    <dbReference type="NCBI Taxonomy" id="2283318"/>
    <lineage>
        <taxon>Bacteria</taxon>
        <taxon>Pseudomonadati</taxon>
        <taxon>Pseudomonadota</taxon>
        <taxon>Gammaproteobacteria</taxon>
        <taxon>Moraxellales</taxon>
        <taxon>Moraxellaceae</taxon>
        <taxon>Aquirhabdus</taxon>
    </lineage>
</organism>
<dbReference type="PANTHER" id="PTHR39200">
    <property type="entry name" value="HYPOTHETICAL EXPORTED PROTEIN"/>
    <property type="match status" value="1"/>
</dbReference>
<evidence type="ECO:0000313" key="2">
    <source>
        <dbReference type="EMBL" id="AXI02241.1"/>
    </source>
</evidence>
<sequence>MSIVKLSQVTVIVFFLSIPLGLAGCKIGLDDLVNVKGSGTTLNQTRTLGSFSAIDLEGATDIQITQGAVQSVRVTADDNIVPLITTTVKNGRLIISSTKSYSTQNDVRVTVVVPKIEAIEINGSGDVELNAISANKLKTTVSGSGNITAEGRVDTFTAIVNGSGDIDAEKLLAKNATVRVTGSGSVVLNSSDTLDADVTGSGDISYDGTAKVKASITGSGSVDHL</sequence>
<proteinExistence type="predicted"/>
<feature type="domain" description="Putative auto-transporter adhesin head GIN" evidence="1">
    <location>
        <begin position="51"/>
        <end position="209"/>
    </location>
</feature>
<keyword evidence="3" id="KW-1185">Reference proteome</keyword>
<dbReference type="KEGG" id="mbah:HYN46_04940"/>
<dbReference type="AlphaFoldDB" id="A0A345P4N2"/>
<dbReference type="PANTHER" id="PTHR39200:SF1">
    <property type="entry name" value="AUTO-TRANSPORTER ADHESIN HEAD GIN DOMAIN-CONTAINING PROTEIN-RELATED"/>
    <property type="match status" value="1"/>
</dbReference>
<dbReference type="InterPro" id="IPR021255">
    <property type="entry name" value="DUF2807"/>
</dbReference>
<evidence type="ECO:0000259" key="1">
    <source>
        <dbReference type="Pfam" id="PF10988"/>
    </source>
</evidence>
<dbReference type="EMBL" id="CP031222">
    <property type="protein sequence ID" value="AXI02241.1"/>
    <property type="molecule type" value="Genomic_DNA"/>
</dbReference>
<reference evidence="2 3" key="1">
    <citation type="submission" date="2018-07" db="EMBL/GenBank/DDBJ databases">
        <title>Genome sequencing of Moraxellaceae gen. HYN0046.</title>
        <authorList>
            <person name="Kim M."/>
            <person name="Yi H."/>
        </authorList>
    </citation>
    <scope>NUCLEOTIDE SEQUENCE [LARGE SCALE GENOMIC DNA]</scope>
    <source>
        <strain evidence="2 3">HYN0046</strain>
    </source>
</reference>
<dbReference type="OrthoDB" id="6823234at2"/>
<dbReference type="Gene3D" id="2.160.20.120">
    <property type="match status" value="1"/>
</dbReference>
<gene>
    <name evidence="2" type="ORF">HYN46_04940</name>
</gene>
<name>A0A345P4N2_9GAMM</name>
<dbReference type="Proteomes" id="UP000253940">
    <property type="component" value="Chromosome"/>
</dbReference>